<dbReference type="PANTHER" id="PTHR37422:SF23">
    <property type="entry name" value="TEICHURONIC ACID BIOSYNTHESIS PROTEIN TUAE"/>
    <property type="match status" value="1"/>
</dbReference>
<feature type="transmembrane region" description="Helical" evidence="5">
    <location>
        <begin position="264"/>
        <end position="283"/>
    </location>
</feature>
<reference evidence="7" key="1">
    <citation type="submission" date="2022-10" db="EMBL/GenBank/DDBJ databases">
        <title>The WGS of Solirubrobacter ginsenosidimutans DSM 21036.</title>
        <authorList>
            <person name="Jiang Z."/>
        </authorList>
    </citation>
    <scope>NUCLEOTIDE SEQUENCE</scope>
    <source>
        <strain evidence="7">DSM 21036</strain>
    </source>
</reference>
<feature type="transmembrane region" description="Helical" evidence="5">
    <location>
        <begin position="26"/>
        <end position="51"/>
    </location>
</feature>
<dbReference type="InterPro" id="IPR051533">
    <property type="entry name" value="WaaL-like"/>
</dbReference>
<dbReference type="EMBL" id="JAPDOD010000092">
    <property type="protein sequence ID" value="MDA0167192.1"/>
    <property type="molecule type" value="Genomic_DNA"/>
</dbReference>
<feature type="domain" description="O-antigen ligase-related" evidence="6">
    <location>
        <begin position="331"/>
        <end position="457"/>
    </location>
</feature>
<evidence type="ECO:0000256" key="1">
    <source>
        <dbReference type="ARBA" id="ARBA00004141"/>
    </source>
</evidence>
<dbReference type="AlphaFoldDB" id="A0A9X3S6T6"/>
<dbReference type="PANTHER" id="PTHR37422">
    <property type="entry name" value="TEICHURONIC ACID BIOSYNTHESIS PROTEIN TUAE"/>
    <property type="match status" value="1"/>
</dbReference>
<feature type="transmembrane region" description="Helical" evidence="5">
    <location>
        <begin position="450"/>
        <end position="468"/>
    </location>
</feature>
<proteinExistence type="predicted"/>
<keyword evidence="3 5" id="KW-1133">Transmembrane helix</keyword>
<feature type="transmembrane region" description="Helical" evidence="5">
    <location>
        <begin position="127"/>
        <end position="143"/>
    </location>
</feature>
<dbReference type="Gene3D" id="1.25.40.10">
    <property type="entry name" value="Tetratricopeptide repeat domain"/>
    <property type="match status" value="1"/>
</dbReference>
<evidence type="ECO:0000256" key="5">
    <source>
        <dbReference type="SAM" id="Phobius"/>
    </source>
</evidence>
<evidence type="ECO:0000256" key="2">
    <source>
        <dbReference type="ARBA" id="ARBA00022692"/>
    </source>
</evidence>
<dbReference type="SUPFAM" id="SSF48452">
    <property type="entry name" value="TPR-like"/>
    <property type="match status" value="1"/>
</dbReference>
<accession>A0A9X3S6T6</accession>
<keyword evidence="8" id="KW-1185">Reference proteome</keyword>
<comment type="subcellular location">
    <subcellularLocation>
        <location evidence="1">Membrane</location>
        <topology evidence="1">Multi-pass membrane protein</topology>
    </subcellularLocation>
</comment>
<feature type="transmembrane region" description="Helical" evidence="5">
    <location>
        <begin position="303"/>
        <end position="328"/>
    </location>
</feature>
<evidence type="ECO:0000256" key="4">
    <source>
        <dbReference type="ARBA" id="ARBA00023136"/>
    </source>
</evidence>
<feature type="transmembrane region" description="Helical" evidence="5">
    <location>
        <begin position="63"/>
        <end position="81"/>
    </location>
</feature>
<feature type="transmembrane region" description="Helical" evidence="5">
    <location>
        <begin position="217"/>
        <end position="236"/>
    </location>
</feature>
<feature type="transmembrane region" description="Helical" evidence="5">
    <location>
        <begin position="550"/>
        <end position="571"/>
    </location>
</feature>
<dbReference type="GO" id="GO:0016874">
    <property type="term" value="F:ligase activity"/>
    <property type="evidence" value="ECO:0007669"/>
    <property type="project" value="UniProtKB-KW"/>
</dbReference>
<dbReference type="InterPro" id="IPR007016">
    <property type="entry name" value="O-antigen_ligase-rel_domated"/>
</dbReference>
<keyword evidence="2 5" id="KW-0812">Transmembrane</keyword>
<keyword evidence="7" id="KW-0436">Ligase</keyword>
<organism evidence="7 8">
    <name type="scientific">Solirubrobacter ginsenosidimutans</name>
    <dbReference type="NCBI Taxonomy" id="490573"/>
    <lineage>
        <taxon>Bacteria</taxon>
        <taxon>Bacillati</taxon>
        <taxon>Actinomycetota</taxon>
        <taxon>Thermoleophilia</taxon>
        <taxon>Solirubrobacterales</taxon>
        <taxon>Solirubrobacteraceae</taxon>
        <taxon>Solirubrobacter</taxon>
    </lineage>
</organism>
<name>A0A9X3S6T6_9ACTN</name>
<feature type="transmembrane region" description="Helical" evidence="5">
    <location>
        <begin position="150"/>
        <end position="171"/>
    </location>
</feature>
<dbReference type="Proteomes" id="UP001149140">
    <property type="component" value="Unassembled WGS sequence"/>
</dbReference>
<dbReference type="GO" id="GO:0016020">
    <property type="term" value="C:membrane"/>
    <property type="evidence" value="ECO:0007669"/>
    <property type="project" value="UniProtKB-SubCell"/>
</dbReference>
<protein>
    <submittedName>
        <fullName evidence="7">O-antigen ligase family protein</fullName>
    </submittedName>
</protein>
<feature type="transmembrane region" description="Helical" evidence="5">
    <location>
        <begin position="489"/>
        <end position="505"/>
    </location>
</feature>
<keyword evidence="4 5" id="KW-0472">Membrane</keyword>
<evidence type="ECO:0000313" key="7">
    <source>
        <dbReference type="EMBL" id="MDA0167192.1"/>
    </source>
</evidence>
<evidence type="ECO:0000313" key="8">
    <source>
        <dbReference type="Proteomes" id="UP001149140"/>
    </source>
</evidence>
<dbReference type="InterPro" id="IPR011990">
    <property type="entry name" value="TPR-like_helical_dom_sf"/>
</dbReference>
<comment type="caution">
    <text evidence="7">The sequence shown here is derived from an EMBL/GenBank/DDBJ whole genome shotgun (WGS) entry which is preliminary data.</text>
</comment>
<evidence type="ECO:0000256" key="3">
    <source>
        <dbReference type="ARBA" id="ARBA00022989"/>
    </source>
</evidence>
<feature type="transmembrane region" description="Helical" evidence="5">
    <location>
        <begin position="242"/>
        <end position="259"/>
    </location>
</feature>
<feature type="transmembrane region" description="Helical" evidence="5">
    <location>
        <begin position="340"/>
        <end position="359"/>
    </location>
</feature>
<feature type="transmembrane region" description="Helical" evidence="5">
    <location>
        <begin position="191"/>
        <end position="210"/>
    </location>
</feature>
<dbReference type="RefSeq" id="WP_270046442.1">
    <property type="nucleotide sequence ID" value="NZ_JAPDOD010000092.1"/>
</dbReference>
<dbReference type="Pfam" id="PF04932">
    <property type="entry name" value="Wzy_C"/>
    <property type="match status" value="1"/>
</dbReference>
<feature type="transmembrane region" description="Helical" evidence="5">
    <location>
        <begin position="93"/>
        <end position="115"/>
    </location>
</feature>
<evidence type="ECO:0000259" key="6">
    <source>
        <dbReference type="Pfam" id="PF04932"/>
    </source>
</evidence>
<sequence>MSSPSTRARRIYVPPRRGLLIPRIELPIPGGIGTILGFGVAAAIVACAFAAKGGTQLERTTYTEVAFLLGGTALCVAALLLPRPERTPAVLRGSWVLVSFALLAVFTALSINWSLMPNDSWLETSRTLSYFAVLAGGLALGRLRPGSWTALLAGIAISAVALAGWSVLTKVFPSAFATEETFARLRPPFDYWNSVGLAAALGVPALLWLGSRRSGHAALNALAWPGLGLLVLSLMLAVSRGALLAVAIGTAIWLIVVPLRMRAVILIGGVLVTTLPLVAWAFAQDGITGDNARMALRTDAGQGFGALLLLLLVTLTVAGLAVGFISAVKPPGPRAQARATRVLVGALAVVPAVAILMLANAPGGISGQVSKAWHQATDPAVSGPTNSPERLTATSSGRARYWREAMKIHAQAPWLGTGAGSYGTLRLRYRLDGRQVQHAHGYVVQTLADLGWVGLALSLLTAGAWLTCAARTVGVRPRDRGLPWDAERVGLASLATIAIVFGLHSSIDWTWFVPGNVLPALLCAGWVASRATLRERVSGLEQPNRVVPRPALIGAAAVVSLIGLIGAWSALQPVRSDHAQTASLDRLDKGELAAAASIARIAHDRNPLSVDPLFDLSAIEQASGRNPQAKAALDQAIDLEPANPESWRQLGRLQLDALNDPKGALRSYQIAYYLDPRSPQSTTDIVVASRLAAARGSG</sequence>
<gene>
    <name evidence="7" type="ORF">OM076_43430</name>
</gene>